<evidence type="ECO:0000313" key="1">
    <source>
        <dbReference type="EMBL" id="OTF90680.1"/>
    </source>
</evidence>
<evidence type="ECO:0000313" key="2">
    <source>
        <dbReference type="Proteomes" id="UP000215914"/>
    </source>
</evidence>
<keyword evidence="2" id="KW-1185">Reference proteome</keyword>
<reference evidence="2" key="1">
    <citation type="journal article" date="2017" name="Nature">
        <title>The sunflower genome provides insights into oil metabolism, flowering and Asterid evolution.</title>
        <authorList>
            <person name="Badouin H."/>
            <person name="Gouzy J."/>
            <person name="Grassa C.J."/>
            <person name="Murat F."/>
            <person name="Staton S.E."/>
            <person name="Cottret L."/>
            <person name="Lelandais-Briere C."/>
            <person name="Owens G.L."/>
            <person name="Carrere S."/>
            <person name="Mayjonade B."/>
            <person name="Legrand L."/>
            <person name="Gill N."/>
            <person name="Kane N.C."/>
            <person name="Bowers J.E."/>
            <person name="Hubner S."/>
            <person name="Bellec A."/>
            <person name="Berard A."/>
            <person name="Berges H."/>
            <person name="Blanchet N."/>
            <person name="Boniface M.C."/>
            <person name="Brunel D."/>
            <person name="Catrice O."/>
            <person name="Chaidir N."/>
            <person name="Claudel C."/>
            <person name="Donnadieu C."/>
            <person name="Faraut T."/>
            <person name="Fievet G."/>
            <person name="Helmstetter N."/>
            <person name="King M."/>
            <person name="Knapp S.J."/>
            <person name="Lai Z."/>
            <person name="Le Paslier M.C."/>
            <person name="Lippi Y."/>
            <person name="Lorenzon L."/>
            <person name="Mandel J.R."/>
            <person name="Marage G."/>
            <person name="Marchand G."/>
            <person name="Marquand E."/>
            <person name="Bret-Mestries E."/>
            <person name="Morien E."/>
            <person name="Nambeesan S."/>
            <person name="Nguyen T."/>
            <person name="Pegot-Espagnet P."/>
            <person name="Pouilly N."/>
            <person name="Raftis F."/>
            <person name="Sallet E."/>
            <person name="Schiex T."/>
            <person name="Thomas J."/>
            <person name="Vandecasteele C."/>
            <person name="Vares D."/>
            <person name="Vear F."/>
            <person name="Vautrin S."/>
            <person name="Crespi M."/>
            <person name="Mangin B."/>
            <person name="Burke J.M."/>
            <person name="Salse J."/>
            <person name="Munos S."/>
            <person name="Vincourt P."/>
            <person name="Rieseberg L.H."/>
            <person name="Langlade N.B."/>
        </authorList>
    </citation>
    <scope>NUCLEOTIDE SEQUENCE [LARGE SCALE GENOMIC DNA]</scope>
    <source>
        <strain evidence="2">cv. SF193</strain>
    </source>
</reference>
<organism evidence="1 2">
    <name type="scientific">Helianthus annuus</name>
    <name type="common">Common sunflower</name>
    <dbReference type="NCBI Taxonomy" id="4232"/>
    <lineage>
        <taxon>Eukaryota</taxon>
        <taxon>Viridiplantae</taxon>
        <taxon>Streptophyta</taxon>
        <taxon>Embryophyta</taxon>
        <taxon>Tracheophyta</taxon>
        <taxon>Spermatophyta</taxon>
        <taxon>Magnoliopsida</taxon>
        <taxon>eudicotyledons</taxon>
        <taxon>Gunneridae</taxon>
        <taxon>Pentapetalae</taxon>
        <taxon>asterids</taxon>
        <taxon>campanulids</taxon>
        <taxon>Asterales</taxon>
        <taxon>Asteraceae</taxon>
        <taxon>Asteroideae</taxon>
        <taxon>Heliantheae alliance</taxon>
        <taxon>Heliantheae</taxon>
        <taxon>Helianthus</taxon>
    </lineage>
</organism>
<dbReference type="Proteomes" id="UP000215914">
    <property type="component" value="Chromosome 16"/>
</dbReference>
<name>A0A251RW50_HELAN</name>
<sequence length="103" mass="12083">MCRPSIRYQRVRLGFPKEEPPLAFCYTSTIHVARHIGNFNRRLDFTGPYFCLLEVVDVERNWSMTIVEEKLNSIYVSMLLFCMVLRYLDVIPTLTGANQYQSV</sequence>
<accession>A0A251RW50</accession>
<gene>
    <name evidence="1" type="ORF">HannXRQ_Chr16g0502221</name>
</gene>
<proteinExistence type="predicted"/>
<dbReference type="EMBL" id="CM007905">
    <property type="protein sequence ID" value="OTF90680.1"/>
    <property type="molecule type" value="Genomic_DNA"/>
</dbReference>
<dbReference type="InParanoid" id="A0A251RW50"/>
<protein>
    <submittedName>
        <fullName evidence="1">Uncharacterized protein</fullName>
    </submittedName>
</protein>
<dbReference type="AlphaFoldDB" id="A0A251RW50"/>